<dbReference type="GO" id="GO:0055085">
    <property type="term" value="P:transmembrane transport"/>
    <property type="evidence" value="ECO:0007669"/>
    <property type="project" value="UniProtKB-ARBA"/>
</dbReference>
<dbReference type="RefSeq" id="WP_336349744.1">
    <property type="nucleotide sequence ID" value="NZ_JAZAQL010000002.1"/>
</dbReference>
<evidence type="ECO:0000313" key="8">
    <source>
        <dbReference type="Proteomes" id="UP001596395"/>
    </source>
</evidence>
<evidence type="ECO:0000256" key="4">
    <source>
        <dbReference type="ARBA" id="ARBA00022840"/>
    </source>
</evidence>
<comment type="caution">
    <text evidence="7">The sequence shown here is derived from an EMBL/GenBank/DDBJ whole genome shotgun (WGS) entry which is preliminary data.</text>
</comment>
<proteinExistence type="inferred from homology"/>
<feature type="domain" description="ABC transporter" evidence="6">
    <location>
        <begin position="7"/>
        <end position="272"/>
    </location>
</feature>
<evidence type="ECO:0000259" key="6">
    <source>
        <dbReference type="PROSITE" id="PS50893"/>
    </source>
</evidence>
<dbReference type="CDD" id="cd03257">
    <property type="entry name" value="ABC_NikE_OppD_transporters"/>
    <property type="match status" value="1"/>
</dbReference>
<dbReference type="Pfam" id="PF08352">
    <property type="entry name" value="oligo_HPY"/>
    <property type="match status" value="1"/>
</dbReference>
<evidence type="ECO:0000256" key="1">
    <source>
        <dbReference type="ARBA" id="ARBA00005417"/>
    </source>
</evidence>
<organism evidence="7 8">
    <name type="scientific">Halorubellus litoreus</name>
    <dbReference type="NCBI Taxonomy" id="755308"/>
    <lineage>
        <taxon>Archaea</taxon>
        <taxon>Methanobacteriati</taxon>
        <taxon>Methanobacteriota</taxon>
        <taxon>Stenosarchaea group</taxon>
        <taxon>Halobacteria</taxon>
        <taxon>Halobacteriales</taxon>
        <taxon>Halorubellaceae</taxon>
        <taxon>Halorubellus</taxon>
    </lineage>
</organism>
<keyword evidence="3" id="KW-0547">Nucleotide-binding</keyword>
<dbReference type="InterPro" id="IPR050319">
    <property type="entry name" value="ABC_transp_ATP-bind"/>
</dbReference>
<dbReference type="PROSITE" id="PS00211">
    <property type="entry name" value="ABC_TRANSPORTER_1"/>
    <property type="match status" value="1"/>
</dbReference>
<dbReference type="InterPro" id="IPR003439">
    <property type="entry name" value="ABC_transporter-like_ATP-bd"/>
</dbReference>
<protein>
    <submittedName>
        <fullName evidence="7">ABC transporter ATP-binding protein</fullName>
    </submittedName>
</protein>
<dbReference type="NCBIfam" id="TIGR01727">
    <property type="entry name" value="oligo_HPY"/>
    <property type="match status" value="1"/>
</dbReference>
<feature type="compositionally biased region" description="Polar residues" evidence="5">
    <location>
        <begin position="440"/>
        <end position="454"/>
    </location>
</feature>
<accession>A0ABD5VHV1</accession>
<evidence type="ECO:0000256" key="5">
    <source>
        <dbReference type="SAM" id="MobiDB-lite"/>
    </source>
</evidence>
<name>A0ABD5VHV1_9EURY</name>
<dbReference type="InterPro" id="IPR013563">
    <property type="entry name" value="Oligopep_ABC_C"/>
</dbReference>
<dbReference type="Proteomes" id="UP001596395">
    <property type="component" value="Unassembled WGS sequence"/>
</dbReference>
<keyword evidence="4 7" id="KW-0067">ATP-binding</keyword>
<sequence length="454" mass="49717">MTDEPLLEVRDLKKHYPITQGILKKQVGSVKAVDGISFDIPRGETLGLVGESGCGKSTAATSIIQLEEPTAGEVIFNGEARDATETAADARHRNDVTEFDPAELKQFRRQAQMIFQDPSSSLDPRMRVGESIAEPLRIHGIEDKAARQEIARNLLDRVGLSRDDYHRFPHEFSGGQKQRISLARALVTNPELIVADEPVSALDVSVQAEILTLMKDIQAEFGLSILLISHDMAVVREICDRVAVMYLGEIVEIGETEELFRNPQHPYTQALLSSIPVPDPTVDRAGTTLSGDVPSPSNPPSGCRFHTRCPDVIQPEDYDFEQEHWRAVMDLRTRLAQRDIDIEAVREFVATERDGDVEPGSVSDDAAKAAIRDEFGIPESLQDGRAESVLADALERIVSDDLAGADELLSTEFETVCERDAPSLAETSPGHQSACHLDSPSATTDSVESAVSDD</sequence>
<dbReference type="SUPFAM" id="SSF52540">
    <property type="entry name" value="P-loop containing nucleoside triphosphate hydrolases"/>
    <property type="match status" value="1"/>
</dbReference>
<dbReference type="PANTHER" id="PTHR43776">
    <property type="entry name" value="TRANSPORT ATP-BINDING PROTEIN"/>
    <property type="match status" value="1"/>
</dbReference>
<keyword evidence="2" id="KW-0813">Transport</keyword>
<dbReference type="SMART" id="SM00382">
    <property type="entry name" value="AAA"/>
    <property type="match status" value="1"/>
</dbReference>
<gene>
    <name evidence="7" type="ORF">ACFQGB_07750</name>
</gene>
<dbReference type="PANTHER" id="PTHR43776:SF7">
    <property type="entry name" value="D,D-DIPEPTIDE TRANSPORT ATP-BINDING PROTEIN DDPF-RELATED"/>
    <property type="match status" value="1"/>
</dbReference>
<evidence type="ECO:0000256" key="3">
    <source>
        <dbReference type="ARBA" id="ARBA00022741"/>
    </source>
</evidence>
<reference evidence="7 8" key="1">
    <citation type="journal article" date="2019" name="Int. J. Syst. Evol. Microbiol.">
        <title>The Global Catalogue of Microorganisms (GCM) 10K type strain sequencing project: providing services to taxonomists for standard genome sequencing and annotation.</title>
        <authorList>
            <consortium name="The Broad Institute Genomics Platform"/>
            <consortium name="The Broad Institute Genome Sequencing Center for Infectious Disease"/>
            <person name="Wu L."/>
            <person name="Ma J."/>
        </authorList>
    </citation>
    <scope>NUCLEOTIDE SEQUENCE [LARGE SCALE GENOMIC DNA]</scope>
    <source>
        <strain evidence="7 8">GX26</strain>
    </source>
</reference>
<dbReference type="EMBL" id="JBHSXN010000002">
    <property type="protein sequence ID" value="MFC6952757.1"/>
    <property type="molecule type" value="Genomic_DNA"/>
</dbReference>
<dbReference type="InterPro" id="IPR027417">
    <property type="entry name" value="P-loop_NTPase"/>
</dbReference>
<dbReference type="InterPro" id="IPR003593">
    <property type="entry name" value="AAA+_ATPase"/>
</dbReference>
<evidence type="ECO:0000256" key="2">
    <source>
        <dbReference type="ARBA" id="ARBA00022448"/>
    </source>
</evidence>
<feature type="region of interest" description="Disordered" evidence="5">
    <location>
        <begin position="420"/>
        <end position="454"/>
    </location>
</feature>
<dbReference type="Gene3D" id="3.40.50.300">
    <property type="entry name" value="P-loop containing nucleotide triphosphate hydrolases"/>
    <property type="match status" value="1"/>
</dbReference>
<dbReference type="InterPro" id="IPR017871">
    <property type="entry name" value="ABC_transporter-like_CS"/>
</dbReference>
<dbReference type="FunFam" id="3.40.50.300:FF:000016">
    <property type="entry name" value="Oligopeptide ABC transporter ATP-binding component"/>
    <property type="match status" value="1"/>
</dbReference>
<dbReference type="AlphaFoldDB" id="A0ABD5VHV1"/>
<keyword evidence="8" id="KW-1185">Reference proteome</keyword>
<comment type="similarity">
    <text evidence="1">Belongs to the ABC transporter superfamily.</text>
</comment>
<evidence type="ECO:0000313" key="7">
    <source>
        <dbReference type="EMBL" id="MFC6952757.1"/>
    </source>
</evidence>
<dbReference type="Pfam" id="PF00005">
    <property type="entry name" value="ABC_tran"/>
    <property type="match status" value="1"/>
</dbReference>
<dbReference type="GO" id="GO:0005524">
    <property type="term" value="F:ATP binding"/>
    <property type="evidence" value="ECO:0007669"/>
    <property type="project" value="UniProtKB-KW"/>
</dbReference>
<dbReference type="PROSITE" id="PS50893">
    <property type="entry name" value="ABC_TRANSPORTER_2"/>
    <property type="match status" value="1"/>
</dbReference>